<protein>
    <recommendedName>
        <fullName evidence="5">PiggyBac transposable element-derived protein domain-containing protein</fullName>
    </recommendedName>
</protein>
<evidence type="ECO:0000256" key="1">
    <source>
        <dbReference type="SAM" id="MobiDB-lite"/>
    </source>
</evidence>
<feature type="transmembrane region" description="Helical" evidence="2">
    <location>
        <begin position="63"/>
        <end position="81"/>
    </location>
</feature>
<dbReference type="PANTHER" id="PTHR46599">
    <property type="entry name" value="PIGGYBAC TRANSPOSABLE ELEMENT-DERIVED PROTEIN 4"/>
    <property type="match status" value="1"/>
</dbReference>
<dbReference type="OrthoDB" id="128286at2759"/>
<reference evidence="3 4" key="1">
    <citation type="journal article" date="2017" name="Genome Biol. Evol.">
        <title>Phytophthora megakarya and P. palmivora, closely related causal agents of cacao black pod rot, underwent increases in genome sizes and gene numbers by different mechanisms.</title>
        <authorList>
            <person name="Ali S.S."/>
            <person name="Shao J."/>
            <person name="Lary D.J."/>
            <person name="Kronmiller B."/>
            <person name="Shen D."/>
            <person name="Strem M.D."/>
            <person name="Amoako-Attah I."/>
            <person name="Akrofi A.Y."/>
            <person name="Begoude B.A."/>
            <person name="Ten Hoopen G.M."/>
            <person name="Coulibaly K."/>
            <person name="Kebe B.I."/>
            <person name="Melnick R.L."/>
            <person name="Guiltinan M.J."/>
            <person name="Tyler B.M."/>
            <person name="Meinhardt L.W."/>
            <person name="Bailey B.A."/>
        </authorList>
    </citation>
    <scope>NUCLEOTIDE SEQUENCE [LARGE SCALE GENOMIC DNA]</scope>
    <source>
        <strain evidence="4">sbr112.9</strain>
    </source>
</reference>
<evidence type="ECO:0008006" key="5">
    <source>
        <dbReference type="Google" id="ProtNLM"/>
    </source>
</evidence>
<comment type="caution">
    <text evidence="3">The sequence shown here is derived from an EMBL/GenBank/DDBJ whole genome shotgun (WGS) entry which is preliminary data.</text>
</comment>
<keyword evidence="4" id="KW-1185">Reference proteome</keyword>
<dbReference type="EMBL" id="NCKW01007839">
    <property type="protein sequence ID" value="POM69609.1"/>
    <property type="molecule type" value="Genomic_DNA"/>
</dbReference>
<dbReference type="AlphaFoldDB" id="A0A2P4XVX1"/>
<keyword evidence="2" id="KW-0812">Transmembrane</keyword>
<keyword evidence="2" id="KW-0472">Membrane</keyword>
<dbReference type="PANTHER" id="PTHR46599:SF3">
    <property type="entry name" value="PIGGYBAC TRANSPOSABLE ELEMENT-DERIVED PROTEIN 4"/>
    <property type="match status" value="1"/>
</dbReference>
<evidence type="ECO:0000313" key="3">
    <source>
        <dbReference type="EMBL" id="POM69609.1"/>
    </source>
</evidence>
<feature type="region of interest" description="Disordered" evidence="1">
    <location>
        <begin position="108"/>
        <end position="127"/>
    </location>
</feature>
<evidence type="ECO:0000256" key="2">
    <source>
        <dbReference type="SAM" id="Phobius"/>
    </source>
</evidence>
<sequence length="127" mass="14354">MLATGCKRQYSKNDGSIFTVRCPSIIPEYPRGMGGVDVYDQTRLHQYSIEKTVAMRKYYMQRFLGMVDTAIISGFIIHTFVERQRALPLTQINLDFESNKLCKNLLSQPLSGTSYDDASDGAQSSEK</sequence>
<keyword evidence="2" id="KW-1133">Transmembrane helix</keyword>
<proteinExistence type="predicted"/>
<gene>
    <name evidence="3" type="ORF">PHPALM_14089</name>
</gene>
<dbReference type="Proteomes" id="UP000237271">
    <property type="component" value="Unassembled WGS sequence"/>
</dbReference>
<organism evidence="3 4">
    <name type="scientific">Phytophthora palmivora</name>
    <dbReference type="NCBI Taxonomy" id="4796"/>
    <lineage>
        <taxon>Eukaryota</taxon>
        <taxon>Sar</taxon>
        <taxon>Stramenopiles</taxon>
        <taxon>Oomycota</taxon>
        <taxon>Peronosporomycetes</taxon>
        <taxon>Peronosporales</taxon>
        <taxon>Peronosporaceae</taxon>
        <taxon>Phytophthora</taxon>
    </lineage>
</organism>
<name>A0A2P4XVX1_9STRA</name>
<evidence type="ECO:0000313" key="4">
    <source>
        <dbReference type="Proteomes" id="UP000237271"/>
    </source>
</evidence>
<accession>A0A2P4XVX1</accession>